<dbReference type="InterPro" id="IPR009050">
    <property type="entry name" value="Globin-like_sf"/>
</dbReference>
<dbReference type="AlphaFoldDB" id="A0A4R6S1D7"/>
<evidence type="ECO:0000256" key="1">
    <source>
        <dbReference type="ARBA" id="ARBA00001970"/>
    </source>
</evidence>
<evidence type="ECO:0000313" key="15">
    <source>
        <dbReference type="Proteomes" id="UP000295444"/>
    </source>
</evidence>
<dbReference type="Gene3D" id="1.10.490.10">
    <property type="entry name" value="Globins"/>
    <property type="match status" value="1"/>
</dbReference>
<comment type="cofactor">
    <cofactor evidence="1">
        <name>heme b</name>
        <dbReference type="ChEBI" id="CHEBI:60344"/>
    </cofactor>
</comment>
<dbReference type="GO" id="GO:0051537">
    <property type="term" value="F:2 iron, 2 sulfur cluster binding"/>
    <property type="evidence" value="ECO:0007669"/>
    <property type="project" value="UniProtKB-KW"/>
</dbReference>
<name>A0A4R6S1D7_LABRH</name>
<dbReference type="InterPro" id="IPR017927">
    <property type="entry name" value="FAD-bd_FR_type"/>
</dbReference>
<dbReference type="Proteomes" id="UP000295444">
    <property type="component" value="Unassembled WGS sequence"/>
</dbReference>
<evidence type="ECO:0000256" key="6">
    <source>
        <dbReference type="ARBA" id="ARBA00022857"/>
    </source>
</evidence>
<dbReference type="PROSITE" id="PS51384">
    <property type="entry name" value="FAD_FR"/>
    <property type="match status" value="1"/>
</dbReference>
<keyword evidence="8" id="KW-0520">NAD</keyword>
<dbReference type="InterPro" id="IPR017938">
    <property type="entry name" value="Riboflavin_synthase-like_b-brl"/>
</dbReference>
<organism evidence="14 15">
    <name type="scientific">Labedaea rhizosphaerae</name>
    <dbReference type="NCBI Taxonomy" id="598644"/>
    <lineage>
        <taxon>Bacteria</taxon>
        <taxon>Bacillati</taxon>
        <taxon>Actinomycetota</taxon>
        <taxon>Actinomycetes</taxon>
        <taxon>Pseudonocardiales</taxon>
        <taxon>Pseudonocardiaceae</taxon>
        <taxon>Labedaea</taxon>
    </lineage>
</organism>
<evidence type="ECO:0000259" key="12">
    <source>
        <dbReference type="PROSITE" id="PS01033"/>
    </source>
</evidence>
<dbReference type="GO" id="GO:0008941">
    <property type="term" value="F:nitric oxide dioxygenase NAD(P)H activity"/>
    <property type="evidence" value="ECO:0007669"/>
    <property type="project" value="UniProtKB-EC"/>
</dbReference>
<keyword evidence="11" id="KW-0479">Metal-binding</keyword>
<dbReference type="CDD" id="cd19753">
    <property type="entry name" value="Mb-like_oxidoreductase"/>
    <property type="match status" value="1"/>
</dbReference>
<dbReference type="SUPFAM" id="SSF46458">
    <property type="entry name" value="Globin-like"/>
    <property type="match status" value="1"/>
</dbReference>
<sequence length="404" mass="44199">MASDRNVQDAAAYDRWLTWKHGAQVRERALRSKTGFPAAADPAALKWGDQEVLEKSLALLAPRAEELVAYFYADLFRRMPSLRKLFPGDMAPQRDRLLAALLALVQTGPELAPVLEQLGRDHRKFGVQSGQYTTVGESLIASLAHFAGAAWTPQVQQAWLERYLAAVAVMKAAAAQDDAPPFWYATVIDHVICGRDVAILRVRPHRPYPYKAGQYATIESPRLPRVWRSYSIANEPRPAQPLEFHVRAVGRRGLSDVLLQSQPGDTIRLGPPRGQVTLDGTAAGTPKLFVAGGTGWSTMKSLLRQSQREAGPVVPARLLVSCRPGEPYDPDFHQLVRSVPNLSTTLVHSAQDLGAELRSPQVHPTGLDVFLSGPAEMLTSAVTLLTSAGVPRSRIHHDSLVMSA</sequence>
<dbReference type="InterPro" id="IPR050415">
    <property type="entry name" value="MRET"/>
</dbReference>
<dbReference type="Pfam" id="PF00042">
    <property type="entry name" value="Globin"/>
    <property type="match status" value="1"/>
</dbReference>
<keyword evidence="11" id="KW-0349">Heme</keyword>
<accession>A0A4R6S1D7</accession>
<comment type="catalytic activity">
    <reaction evidence="9">
        <text>2 nitric oxide + NADH + 2 O2 = 2 nitrate + NAD(+) + H(+)</text>
        <dbReference type="Rhea" id="RHEA:19469"/>
        <dbReference type="ChEBI" id="CHEBI:15378"/>
        <dbReference type="ChEBI" id="CHEBI:15379"/>
        <dbReference type="ChEBI" id="CHEBI:16480"/>
        <dbReference type="ChEBI" id="CHEBI:17632"/>
        <dbReference type="ChEBI" id="CHEBI:57540"/>
        <dbReference type="ChEBI" id="CHEBI:57945"/>
        <dbReference type="EC" id="1.14.12.17"/>
    </reaction>
</comment>
<keyword evidence="15" id="KW-1185">Reference proteome</keyword>
<dbReference type="EMBL" id="SNXZ01000007">
    <property type="protein sequence ID" value="TDP93014.1"/>
    <property type="molecule type" value="Genomic_DNA"/>
</dbReference>
<dbReference type="PROSITE" id="PS01033">
    <property type="entry name" value="GLOBIN"/>
    <property type="match status" value="1"/>
</dbReference>
<dbReference type="Gene3D" id="2.40.30.10">
    <property type="entry name" value="Translation factors"/>
    <property type="match status" value="1"/>
</dbReference>
<reference evidence="14 15" key="1">
    <citation type="submission" date="2019-03" db="EMBL/GenBank/DDBJ databases">
        <title>Genomic Encyclopedia of Type Strains, Phase IV (KMG-IV): sequencing the most valuable type-strain genomes for metagenomic binning, comparative biology and taxonomic classification.</title>
        <authorList>
            <person name="Goeker M."/>
        </authorList>
    </citation>
    <scope>NUCLEOTIDE SEQUENCE [LARGE SCALE GENOMIC DNA]</scope>
    <source>
        <strain evidence="14 15">DSM 45361</strain>
    </source>
</reference>
<evidence type="ECO:0000256" key="2">
    <source>
        <dbReference type="ARBA" id="ARBA00001974"/>
    </source>
</evidence>
<dbReference type="PANTHER" id="PTHR47354:SF5">
    <property type="entry name" value="PROTEIN RFBI"/>
    <property type="match status" value="1"/>
</dbReference>
<gene>
    <name evidence="14" type="ORF">EV186_107249</name>
</gene>
<keyword evidence="11" id="KW-0561">Oxygen transport</keyword>
<evidence type="ECO:0000259" key="13">
    <source>
        <dbReference type="PROSITE" id="PS51384"/>
    </source>
</evidence>
<evidence type="ECO:0000256" key="9">
    <source>
        <dbReference type="ARBA" id="ARBA00048649"/>
    </source>
</evidence>
<feature type="domain" description="FAD-binding FR-type" evidence="13">
    <location>
        <begin position="180"/>
        <end position="279"/>
    </location>
</feature>
<evidence type="ECO:0000256" key="4">
    <source>
        <dbReference type="ARBA" id="ARBA00012229"/>
    </source>
</evidence>
<keyword evidence="11" id="KW-0408">Iron</keyword>
<comment type="caution">
    <text evidence="14">The sequence shown here is derived from an EMBL/GenBank/DDBJ whole genome shotgun (WGS) entry which is preliminary data.</text>
</comment>
<keyword evidence="7" id="KW-0411">Iron-sulfur</keyword>
<proteinExistence type="inferred from homology"/>
<comment type="catalytic activity">
    <reaction evidence="10">
        <text>2 nitric oxide + NADPH + 2 O2 = 2 nitrate + NADP(+) + H(+)</text>
        <dbReference type="Rhea" id="RHEA:19465"/>
        <dbReference type="ChEBI" id="CHEBI:15378"/>
        <dbReference type="ChEBI" id="CHEBI:15379"/>
        <dbReference type="ChEBI" id="CHEBI:16480"/>
        <dbReference type="ChEBI" id="CHEBI:17632"/>
        <dbReference type="ChEBI" id="CHEBI:57783"/>
        <dbReference type="ChEBI" id="CHEBI:58349"/>
        <dbReference type="EC" id="1.14.12.17"/>
    </reaction>
</comment>
<evidence type="ECO:0000256" key="11">
    <source>
        <dbReference type="RuleBase" id="RU000356"/>
    </source>
</evidence>
<evidence type="ECO:0000313" key="14">
    <source>
        <dbReference type="EMBL" id="TDP93014.1"/>
    </source>
</evidence>
<dbReference type="InterPro" id="IPR000971">
    <property type="entry name" value="Globin"/>
</dbReference>
<dbReference type="PANTHER" id="PTHR47354">
    <property type="entry name" value="NADH OXIDOREDUCTASE HCR"/>
    <property type="match status" value="1"/>
</dbReference>
<dbReference type="EC" id="1.14.12.17" evidence="4"/>
<dbReference type="InterPro" id="IPR012292">
    <property type="entry name" value="Globin/Proto"/>
</dbReference>
<dbReference type="GO" id="GO:0005344">
    <property type="term" value="F:oxygen carrier activity"/>
    <property type="evidence" value="ECO:0007669"/>
    <property type="project" value="UniProtKB-KW"/>
</dbReference>
<keyword evidence="5" id="KW-0001">2Fe-2S</keyword>
<dbReference type="Pfam" id="PF00970">
    <property type="entry name" value="FAD_binding_6"/>
    <property type="match status" value="1"/>
</dbReference>
<comment type="similarity">
    <text evidence="3">In the C-terminal section; belongs to the flavoprotein pyridine nucleotide cytochrome reductase family.</text>
</comment>
<dbReference type="Gene3D" id="3.40.50.80">
    <property type="entry name" value="Nucleotide-binding domain of ferredoxin-NADP reductase (FNR) module"/>
    <property type="match status" value="1"/>
</dbReference>
<evidence type="ECO:0000256" key="5">
    <source>
        <dbReference type="ARBA" id="ARBA00022714"/>
    </source>
</evidence>
<dbReference type="SUPFAM" id="SSF52343">
    <property type="entry name" value="Ferredoxin reductase-like, C-terminal NADP-linked domain"/>
    <property type="match status" value="1"/>
</dbReference>
<keyword evidence="6" id="KW-0521">NADP</keyword>
<feature type="domain" description="Globin" evidence="12">
    <location>
        <begin position="44"/>
        <end position="175"/>
    </location>
</feature>
<keyword evidence="11" id="KW-0813">Transport</keyword>
<dbReference type="SUPFAM" id="SSF63380">
    <property type="entry name" value="Riboflavin synthase domain-like"/>
    <property type="match status" value="1"/>
</dbReference>
<dbReference type="InterPro" id="IPR039261">
    <property type="entry name" value="FNR_nucleotide-bd"/>
</dbReference>
<dbReference type="InterPro" id="IPR008333">
    <property type="entry name" value="Cbr1-like_FAD-bd_dom"/>
</dbReference>
<comment type="similarity">
    <text evidence="11">Belongs to the globin family.</text>
</comment>
<evidence type="ECO:0000256" key="10">
    <source>
        <dbReference type="ARBA" id="ARBA00049433"/>
    </source>
</evidence>
<evidence type="ECO:0000256" key="3">
    <source>
        <dbReference type="ARBA" id="ARBA00006401"/>
    </source>
</evidence>
<dbReference type="GO" id="GO:0020037">
    <property type="term" value="F:heme binding"/>
    <property type="evidence" value="ECO:0007669"/>
    <property type="project" value="InterPro"/>
</dbReference>
<evidence type="ECO:0000256" key="8">
    <source>
        <dbReference type="ARBA" id="ARBA00023027"/>
    </source>
</evidence>
<dbReference type="GO" id="GO:0019825">
    <property type="term" value="F:oxygen binding"/>
    <property type="evidence" value="ECO:0007669"/>
    <property type="project" value="InterPro"/>
</dbReference>
<dbReference type="PRINTS" id="PR00410">
    <property type="entry name" value="PHEHYDRXLASE"/>
</dbReference>
<comment type="cofactor">
    <cofactor evidence="2">
        <name>FAD</name>
        <dbReference type="ChEBI" id="CHEBI:57692"/>
    </cofactor>
</comment>
<evidence type="ECO:0000256" key="7">
    <source>
        <dbReference type="ARBA" id="ARBA00023014"/>
    </source>
</evidence>
<protein>
    <recommendedName>
        <fullName evidence="4">nitric oxide dioxygenase</fullName>
        <ecNumber evidence="4">1.14.12.17</ecNumber>
    </recommendedName>
</protein>